<name>X0GJT2_FUSOX</name>
<reference evidence="1" key="2">
    <citation type="submission" date="2014-03" db="EMBL/GenBank/DDBJ databases">
        <title>The Genome Annotation of Fusarium oxysporum PHW808.</title>
        <authorList>
            <consortium name="The Broad Institute Genomics Platform"/>
            <person name="Ma L.-J."/>
            <person name="Corby-Kistler H."/>
            <person name="Broz K."/>
            <person name="Gale L.R."/>
            <person name="Jonkers W."/>
            <person name="O'Donnell K."/>
            <person name="Ploetz R."/>
            <person name="Steinberg C."/>
            <person name="Schwartz D.C."/>
            <person name="VanEtten H."/>
            <person name="Zhou S."/>
            <person name="Young S.K."/>
            <person name="Zeng Q."/>
            <person name="Gargeya S."/>
            <person name="Fitzgerald M."/>
            <person name="Abouelleil A."/>
            <person name="Alvarado L."/>
            <person name="Chapman S.B."/>
            <person name="Gainer-Dewar J."/>
            <person name="Goldberg J."/>
            <person name="Griggs A."/>
            <person name="Gujja S."/>
            <person name="Hansen M."/>
            <person name="Howarth C."/>
            <person name="Imamovic A."/>
            <person name="Ireland A."/>
            <person name="Larimer J."/>
            <person name="McCowan C."/>
            <person name="Murphy C."/>
            <person name="Pearson M."/>
            <person name="Poon T.W."/>
            <person name="Priest M."/>
            <person name="Roberts A."/>
            <person name="Saif S."/>
            <person name="Shea T."/>
            <person name="Sykes S."/>
            <person name="Wortman J."/>
            <person name="Nusbaum C."/>
            <person name="Birren B."/>
        </authorList>
    </citation>
    <scope>NUCLEOTIDE SEQUENCE</scope>
    <source>
        <strain evidence="1">54008</strain>
    </source>
</reference>
<reference evidence="1" key="1">
    <citation type="submission" date="2011-11" db="EMBL/GenBank/DDBJ databases">
        <title>The Genome Sequence of Fusarium oxysporum PHW808.</title>
        <authorList>
            <consortium name="The Broad Institute Genome Sequencing Platform"/>
            <person name="Ma L.-J."/>
            <person name="Gale L.R."/>
            <person name="Schwartz D.C."/>
            <person name="Zhou S."/>
            <person name="Corby-Kistler H."/>
            <person name="Young S.K."/>
            <person name="Zeng Q."/>
            <person name="Gargeya S."/>
            <person name="Fitzgerald M."/>
            <person name="Haas B."/>
            <person name="Abouelleil A."/>
            <person name="Alvarado L."/>
            <person name="Arachchi H.M."/>
            <person name="Berlin A."/>
            <person name="Brown A."/>
            <person name="Chapman S.B."/>
            <person name="Chen Z."/>
            <person name="Dunbar C."/>
            <person name="Freedman E."/>
            <person name="Gearin G."/>
            <person name="Goldberg J."/>
            <person name="Griggs A."/>
            <person name="Gujja S."/>
            <person name="Heiman D."/>
            <person name="Howarth C."/>
            <person name="Larson L."/>
            <person name="Lui A."/>
            <person name="MacDonald P.J.P."/>
            <person name="Montmayeur A."/>
            <person name="Murphy C."/>
            <person name="Neiman D."/>
            <person name="Pearson M."/>
            <person name="Priest M."/>
            <person name="Roberts A."/>
            <person name="Saif S."/>
            <person name="Shea T."/>
            <person name="Shenoy N."/>
            <person name="Sisk P."/>
            <person name="Stolte C."/>
            <person name="Sykes S."/>
            <person name="Wortman J."/>
            <person name="Nusbaum C."/>
            <person name="Birren B."/>
        </authorList>
    </citation>
    <scope>NUCLEOTIDE SEQUENCE [LARGE SCALE GENOMIC DNA]</scope>
    <source>
        <strain evidence="1">54008</strain>
    </source>
</reference>
<sequence>MSSSCSLRRGLTLRLPVIPAQRPCILPRGMDISMLSSSSLNTVLASQRQTRMGNSHYIWQ</sequence>
<dbReference type="HOGENOM" id="CLU_2941838_0_0_1"/>
<dbReference type="EMBL" id="KK035083">
    <property type="protein sequence ID" value="EXL63568.1"/>
    <property type="molecule type" value="Genomic_DNA"/>
</dbReference>
<proteinExistence type="predicted"/>
<protein>
    <submittedName>
        <fullName evidence="1">Uncharacterized protein</fullName>
    </submittedName>
</protein>
<dbReference type="AlphaFoldDB" id="X0GJT2"/>
<evidence type="ECO:0000313" key="1">
    <source>
        <dbReference type="EMBL" id="EXL63568.1"/>
    </source>
</evidence>
<dbReference type="Proteomes" id="UP000030676">
    <property type="component" value="Unassembled WGS sequence"/>
</dbReference>
<gene>
    <name evidence="1" type="ORF">FOPG_20158</name>
</gene>
<organism evidence="1">
    <name type="scientific">Fusarium oxysporum f. sp. conglutinans race 2 54008</name>
    <dbReference type="NCBI Taxonomy" id="1089457"/>
    <lineage>
        <taxon>Eukaryota</taxon>
        <taxon>Fungi</taxon>
        <taxon>Dikarya</taxon>
        <taxon>Ascomycota</taxon>
        <taxon>Pezizomycotina</taxon>
        <taxon>Sordariomycetes</taxon>
        <taxon>Hypocreomycetidae</taxon>
        <taxon>Hypocreales</taxon>
        <taxon>Nectriaceae</taxon>
        <taxon>Fusarium</taxon>
        <taxon>Fusarium oxysporum species complex</taxon>
    </lineage>
</organism>
<accession>X0GJT2</accession>